<dbReference type="InterPro" id="IPR015421">
    <property type="entry name" value="PyrdxlP-dep_Trfase_major"/>
</dbReference>
<evidence type="ECO:0000256" key="3">
    <source>
        <dbReference type="RuleBase" id="RU362118"/>
    </source>
</evidence>
<dbReference type="FunFam" id="3.90.1150.10:FF:000063">
    <property type="entry name" value="Probable cystathionine gamma-synthase"/>
    <property type="match status" value="1"/>
</dbReference>
<dbReference type="InterPro" id="IPR051750">
    <property type="entry name" value="Trans-sulfuration_enzymes"/>
</dbReference>
<dbReference type="AlphaFoldDB" id="A0A0C9VH09"/>
<dbReference type="PANTHER" id="PTHR42699:SF1">
    <property type="entry name" value="CYSTATHIONINE GAMMA-SYNTHASE-RELATED"/>
    <property type="match status" value="1"/>
</dbReference>
<proteinExistence type="inferred from homology"/>
<dbReference type="InterPro" id="IPR000277">
    <property type="entry name" value="Cys/Met-Metab_PyrdxlP-dep_enz"/>
</dbReference>
<dbReference type="InterPro" id="IPR015422">
    <property type="entry name" value="PyrdxlP-dep_Trfase_small"/>
</dbReference>
<keyword evidence="5" id="KW-1185">Reference proteome</keyword>
<dbReference type="GO" id="GO:0030170">
    <property type="term" value="F:pyridoxal phosphate binding"/>
    <property type="evidence" value="ECO:0007669"/>
    <property type="project" value="InterPro"/>
</dbReference>
<evidence type="ECO:0000313" key="4">
    <source>
        <dbReference type="EMBL" id="KIJ40707.1"/>
    </source>
</evidence>
<sequence>MAAVVPIDSKNVVCPPLGESIPFALPHAITVSLPTWRDNVGYLKGEKRVVDVMTTGYPRFFIHRSVGKLSSICESKFGLPNERCMLFPKDYIANHFRDFMIRYSPNRENPLQVRLAVWIAKTEGTPASLLVPEIELHIVLFPSDVFPLAKQFWQHVGLGIPSRSADAFLATVDLQGKVSSSANSTSQSTAHIKLDPEELNDQAPYTEGYCLPMTAESAIIAKRTIRHRIARLVSNNEVFSPPGQDELNMNAPGLGGVSEDDVFLFPSGMSAIWTAHQLCLATSPPSKSVCFGFPYTDTSKVLEKWGPGYYLFGDSSETSMRELEALLSAPEAPRILALFCEFPSNPLLRSVDLCRLRAIADRHDFPIIVDDTIGNFVNVNVLPFVDIVATSLSKIFSGAANILGGSLVLNSKGRHYSALKAKLEEIYEDIYWPEDAIHMERNSRNFVKRVHIINHNAEAVCDFLHTRMSSPGSIIKNVFYPKWQTRETYDAYKFPVPEGRGCGNFGGLVSVKFTSEKAAHAFYDALPCAKGPSLGTNFTLTCPYTILGHYWELEWAAQYGVDEDLVRISVGMEDKETLFSWFKIAFNAAAKAVDKCS</sequence>
<keyword evidence="2 3" id="KW-0663">Pyridoxal phosphate</keyword>
<dbReference type="Gene3D" id="3.90.1150.10">
    <property type="entry name" value="Aspartate Aminotransferase, domain 1"/>
    <property type="match status" value="1"/>
</dbReference>
<dbReference type="InterPro" id="IPR015424">
    <property type="entry name" value="PyrdxlP-dep_Trfase"/>
</dbReference>
<comment type="cofactor">
    <cofactor evidence="1 3">
        <name>pyridoxal 5'-phosphate</name>
        <dbReference type="ChEBI" id="CHEBI:597326"/>
    </cofactor>
</comment>
<evidence type="ECO:0000313" key="5">
    <source>
        <dbReference type="Proteomes" id="UP000054279"/>
    </source>
</evidence>
<dbReference type="PANTHER" id="PTHR42699">
    <property type="match status" value="1"/>
</dbReference>
<evidence type="ECO:0000256" key="1">
    <source>
        <dbReference type="ARBA" id="ARBA00001933"/>
    </source>
</evidence>
<gene>
    <name evidence="4" type="ORF">M422DRAFT_68492</name>
</gene>
<dbReference type="SUPFAM" id="SSF53383">
    <property type="entry name" value="PLP-dependent transferases"/>
    <property type="match status" value="1"/>
</dbReference>
<name>A0A0C9VH09_SPHS4</name>
<accession>A0A0C9VH09</accession>
<protein>
    <submittedName>
        <fullName evidence="4">Unplaced genomic scaffold SPHSTscaffold_67, whole genome shotgun sequence</fullName>
    </submittedName>
</protein>
<dbReference type="GO" id="GO:0019346">
    <property type="term" value="P:transsulfuration"/>
    <property type="evidence" value="ECO:0007669"/>
    <property type="project" value="InterPro"/>
</dbReference>
<organism evidence="4 5">
    <name type="scientific">Sphaerobolus stellatus (strain SS14)</name>
    <dbReference type="NCBI Taxonomy" id="990650"/>
    <lineage>
        <taxon>Eukaryota</taxon>
        <taxon>Fungi</taxon>
        <taxon>Dikarya</taxon>
        <taxon>Basidiomycota</taxon>
        <taxon>Agaricomycotina</taxon>
        <taxon>Agaricomycetes</taxon>
        <taxon>Phallomycetidae</taxon>
        <taxon>Geastrales</taxon>
        <taxon>Sphaerobolaceae</taxon>
        <taxon>Sphaerobolus</taxon>
    </lineage>
</organism>
<comment type="similarity">
    <text evidence="3">Belongs to the trans-sulfuration enzymes family.</text>
</comment>
<dbReference type="Gene3D" id="3.40.640.10">
    <property type="entry name" value="Type I PLP-dependent aspartate aminotransferase-like (Major domain)"/>
    <property type="match status" value="1"/>
</dbReference>
<dbReference type="Pfam" id="PF01053">
    <property type="entry name" value="Cys_Met_Meta_PP"/>
    <property type="match status" value="1"/>
</dbReference>
<dbReference type="EMBL" id="KN837142">
    <property type="protein sequence ID" value="KIJ40707.1"/>
    <property type="molecule type" value="Genomic_DNA"/>
</dbReference>
<dbReference type="HOGENOM" id="CLU_011302_1_0_1"/>
<evidence type="ECO:0000256" key="2">
    <source>
        <dbReference type="ARBA" id="ARBA00022898"/>
    </source>
</evidence>
<dbReference type="Proteomes" id="UP000054279">
    <property type="component" value="Unassembled WGS sequence"/>
</dbReference>
<dbReference type="GO" id="GO:0003962">
    <property type="term" value="F:cystathionine gamma-synthase activity"/>
    <property type="evidence" value="ECO:0007669"/>
    <property type="project" value="TreeGrafter"/>
</dbReference>
<dbReference type="OrthoDB" id="10047078at2759"/>
<reference evidence="4 5" key="1">
    <citation type="submission" date="2014-06" db="EMBL/GenBank/DDBJ databases">
        <title>Evolutionary Origins and Diversification of the Mycorrhizal Mutualists.</title>
        <authorList>
            <consortium name="DOE Joint Genome Institute"/>
            <consortium name="Mycorrhizal Genomics Consortium"/>
            <person name="Kohler A."/>
            <person name="Kuo A."/>
            <person name="Nagy L.G."/>
            <person name="Floudas D."/>
            <person name="Copeland A."/>
            <person name="Barry K.W."/>
            <person name="Cichocki N."/>
            <person name="Veneault-Fourrey C."/>
            <person name="LaButti K."/>
            <person name="Lindquist E.A."/>
            <person name="Lipzen A."/>
            <person name="Lundell T."/>
            <person name="Morin E."/>
            <person name="Murat C."/>
            <person name="Riley R."/>
            <person name="Ohm R."/>
            <person name="Sun H."/>
            <person name="Tunlid A."/>
            <person name="Henrissat B."/>
            <person name="Grigoriev I.V."/>
            <person name="Hibbett D.S."/>
            <person name="Martin F."/>
        </authorList>
    </citation>
    <scope>NUCLEOTIDE SEQUENCE [LARGE SCALE GENOMIC DNA]</scope>
    <source>
        <strain evidence="4 5">SS14</strain>
    </source>
</reference>